<dbReference type="AlphaFoldDB" id="A0A8H3GQS8"/>
<evidence type="ECO:0000313" key="1">
    <source>
        <dbReference type="EMBL" id="CAE6461401.1"/>
    </source>
</evidence>
<sequence>MVDRATHRIVQLLQMFEEQHEMKFFPRNMIHVIYECGIVFLKEFRYVPLGATKKRVAAMEACHVCLRALRGASVTWPWAEHLAGELEANLHAARSNITAEPFLAEWAIPVMDNYQPKQNLYPLVHSYDSLGADTETNIKDTASFSGTLLSSAAPYPPPQQAPQEVGEETWGPYMF</sequence>
<accession>A0A8H3GQS8</accession>
<name>A0A8H3GQS8_9AGAM</name>
<gene>
    <name evidence="1" type="ORF">RDB_LOCUS160480</name>
</gene>
<comment type="caution">
    <text evidence="1">The sequence shown here is derived from an EMBL/GenBank/DDBJ whole genome shotgun (WGS) entry which is preliminary data.</text>
</comment>
<proteinExistence type="predicted"/>
<dbReference type="Proteomes" id="UP000663846">
    <property type="component" value="Unassembled WGS sequence"/>
</dbReference>
<dbReference type="EMBL" id="CAJMWS010000745">
    <property type="protein sequence ID" value="CAE6461401.1"/>
    <property type="molecule type" value="Genomic_DNA"/>
</dbReference>
<organism evidence="1 2">
    <name type="scientific">Rhizoctonia solani</name>
    <dbReference type="NCBI Taxonomy" id="456999"/>
    <lineage>
        <taxon>Eukaryota</taxon>
        <taxon>Fungi</taxon>
        <taxon>Dikarya</taxon>
        <taxon>Basidiomycota</taxon>
        <taxon>Agaricomycotina</taxon>
        <taxon>Agaricomycetes</taxon>
        <taxon>Cantharellales</taxon>
        <taxon>Ceratobasidiaceae</taxon>
        <taxon>Rhizoctonia</taxon>
    </lineage>
</organism>
<protein>
    <submittedName>
        <fullName evidence="1">Uncharacterized protein</fullName>
    </submittedName>
</protein>
<reference evidence="1" key="1">
    <citation type="submission" date="2021-01" db="EMBL/GenBank/DDBJ databases">
        <authorList>
            <person name="Kaushik A."/>
        </authorList>
    </citation>
    <scope>NUCLEOTIDE SEQUENCE</scope>
    <source>
        <strain evidence="1">AG1-1C</strain>
    </source>
</reference>
<evidence type="ECO:0000313" key="2">
    <source>
        <dbReference type="Proteomes" id="UP000663846"/>
    </source>
</evidence>